<evidence type="ECO:0000259" key="2">
    <source>
        <dbReference type="PROSITE" id="PS50202"/>
    </source>
</evidence>
<evidence type="ECO:0000313" key="4">
    <source>
        <dbReference type="Proteomes" id="UP001634007"/>
    </source>
</evidence>
<dbReference type="Proteomes" id="UP001634007">
    <property type="component" value="Unassembled WGS sequence"/>
</dbReference>
<evidence type="ECO:0000313" key="3">
    <source>
        <dbReference type="EMBL" id="KAL3727511.1"/>
    </source>
</evidence>
<dbReference type="InterPro" id="IPR013783">
    <property type="entry name" value="Ig-like_fold"/>
</dbReference>
<evidence type="ECO:0000256" key="1">
    <source>
        <dbReference type="ARBA" id="ARBA00008932"/>
    </source>
</evidence>
<gene>
    <name evidence="3" type="ORF">ACJRO7_032273</name>
</gene>
<dbReference type="InterPro" id="IPR008962">
    <property type="entry name" value="PapD-like_sf"/>
</dbReference>
<dbReference type="AlphaFoldDB" id="A0ABD3JT57"/>
<dbReference type="InterPro" id="IPR016763">
    <property type="entry name" value="VAP"/>
</dbReference>
<dbReference type="PANTHER" id="PTHR10809">
    <property type="entry name" value="VESICLE-ASSOCIATED MEMBRANE PROTEIN-ASSOCIATED PROTEIN"/>
    <property type="match status" value="1"/>
</dbReference>
<protein>
    <recommendedName>
        <fullName evidence="2">MSP domain-containing protein</fullName>
    </recommendedName>
</protein>
<feature type="domain" description="MSP" evidence="2">
    <location>
        <begin position="5"/>
        <end position="161"/>
    </location>
</feature>
<comment type="caution">
    <text evidence="3">The sequence shown here is derived from an EMBL/GenBank/DDBJ whole genome shotgun (WGS) entry which is preliminary data.</text>
</comment>
<sequence length="230" mass="25538">MAEVLLEIQPHEVKFIFELSKQSSCLIPLGNKTDRYVAFKANATSLKKFCVRPNVGIINTAGSSTCLAALRQVFDTGEEDITADMESGKCIEERKIKVVLTSPVESPSLLPNYGDQKQYSSSKTTIPKDNSSAGVENAYLFSWSRGADVSEDFMELKSTLSMAEFSISSKLTEERKQFQVGFPFMCDCTVGLVALCNWIHMVSDSLGCSRLCIPRVQHCTASYFLQQFHV</sequence>
<dbReference type="Pfam" id="PF00635">
    <property type="entry name" value="Motile_Sperm"/>
    <property type="match status" value="1"/>
</dbReference>
<accession>A0ABD3JT57</accession>
<comment type="similarity">
    <text evidence="1">Belongs to the VAMP-associated protein (VAP) (TC 9.B.17) family.</text>
</comment>
<dbReference type="Gene3D" id="2.60.40.10">
    <property type="entry name" value="Immunoglobulins"/>
    <property type="match status" value="1"/>
</dbReference>
<keyword evidence="4" id="KW-1185">Reference proteome</keyword>
<organism evidence="3 4">
    <name type="scientific">Eucalyptus globulus</name>
    <name type="common">Tasmanian blue gum</name>
    <dbReference type="NCBI Taxonomy" id="34317"/>
    <lineage>
        <taxon>Eukaryota</taxon>
        <taxon>Viridiplantae</taxon>
        <taxon>Streptophyta</taxon>
        <taxon>Embryophyta</taxon>
        <taxon>Tracheophyta</taxon>
        <taxon>Spermatophyta</taxon>
        <taxon>Magnoliopsida</taxon>
        <taxon>eudicotyledons</taxon>
        <taxon>Gunneridae</taxon>
        <taxon>Pentapetalae</taxon>
        <taxon>rosids</taxon>
        <taxon>malvids</taxon>
        <taxon>Myrtales</taxon>
        <taxon>Myrtaceae</taxon>
        <taxon>Myrtoideae</taxon>
        <taxon>Eucalypteae</taxon>
        <taxon>Eucalyptus</taxon>
    </lineage>
</organism>
<dbReference type="EMBL" id="JBJKBG010000008">
    <property type="protein sequence ID" value="KAL3727511.1"/>
    <property type="molecule type" value="Genomic_DNA"/>
</dbReference>
<dbReference type="PANTHER" id="PTHR10809:SF148">
    <property type="entry name" value="OS01G0936800 PROTEIN"/>
    <property type="match status" value="1"/>
</dbReference>
<proteinExistence type="inferred from homology"/>
<dbReference type="PROSITE" id="PS50202">
    <property type="entry name" value="MSP"/>
    <property type="match status" value="1"/>
</dbReference>
<dbReference type="InterPro" id="IPR000535">
    <property type="entry name" value="MSP_dom"/>
</dbReference>
<dbReference type="SUPFAM" id="SSF49354">
    <property type="entry name" value="PapD-like"/>
    <property type="match status" value="1"/>
</dbReference>
<name>A0ABD3JT57_EUCGL</name>
<reference evidence="3 4" key="1">
    <citation type="submission" date="2024-11" db="EMBL/GenBank/DDBJ databases">
        <title>Chromosome-level genome assembly of Eucalyptus globulus Labill. provides insights into its genome evolution.</title>
        <authorList>
            <person name="Li X."/>
        </authorList>
    </citation>
    <scope>NUCLEOTIDE SEQUENCE [LARGE SCALE GENOMIC DNA]</scope>
    <source>
        <strain evidence="3">CL2024</strain>
        <tissue evidence="3">Fresh tender leaves</tissue>
    </source>
</reference>